<dbReference type="Pfam" id="PF00970">
    <property type="entry name" value="FAD_binding_6"/>
    <property type="match status" value="1"/>
</dbReference>
<dbReference type="PROSITE" id="PS51384">
    <property type="entry name" value="FAD_FR"/>
    <property type="match status" value="1"/>
</dbReference>
<dbReference type="GO" id="GO:0051537">
    <property type="term" value="F:2 iron, 2 sulfur cluster binding"/>
    <property type="evidence" value="ECO:0007669"/>
    <property type="project" value="UniProtKB-KW"/>
</dbReference>
<dbReference type="InterPro" id="IPR006058">
    <property type="entry name" value="2Fe2S_fd_BS"/>
</dbReference>
<keyword evidence="11" id="KW-1185">Reference proteome</keyword>
<reference evidence="10" key="2">
    <citation type="submission" date="2023-01" db="EMBL/GenBank/DDBJ databases">
        <authorList>
            <person name="Sun Q."/>
            <person name="Evtushenko L."/>
        </authorList>
    </citation>
    <scope>NUCLEOTIDE SEQUENCE</scope>
    <source>
        <strain evidence="10">VKM Ac-1069</strain>
    </source>
</reference>
<comment type="caution">
    <text evidence="10">The sequence shown here is derived from an EMBL/GenBank/DDBJ whole genome shotgun (WGS) entry which is preliminary data.</text>
</comment>
<evidence type="ECO:0000256" key="2">
    <source>
        <dbReference type="ARBA" id="ARBA00022630"/>
    </source>
</evidence>
<dbReference type="InterPro" id="IPR050415">
    <property type="entry name" value="MRET"/>
</dbReference>
<dbReference type="Gene3D" id="3.40.50.80">
    <property type="entry name" value="Nucleotide-binding domain of ferredoxin-NADP reductase (FNR) module"/>
    <property type="match status" value="1"/>
</dbReference>
<dbReference type="CDD" id="cd06185">
    <property type="entry name" value="PDR_like"/>
    <property type="match status" value="1"/>
</dbReference>
<dbReference type="PRINTS" id="PR00409">
    <property type="entry name" value="PHDIOXRDTASE"/>
</dbReference>
<evidence type="ECO:0000259" key="8">
    <source>
        <dbReference type="PROSITE" id="PS51085"/>
    </source>
</evidence>
<accession>A0A9W6P0L8</accession>
<evidence type="ECO:0000256" key="4">
    <source>
        <dbReference type="ARBA" id="ARBA00022723"/>
    </source>
</evidence>
<sequence length="319" mass="33743">MTATVAVRVSEVTEEAADIRSLRLVTTDGAPLGPYEAGAHVDVVGPTGVLRQYSLCSPPDDAGSLLIAVKREQASRGGSAALHEVRVGDTLAIGAPRNLLALADDADHHLLVAGGIGVTPLLSMAYELHRRGADFTLHYFARSREEAAFADLLEHRADFRDRVHLHFGVPRADQPAVLRAHAGGLTTASRVYTCGPDGFMDQVAATLGPTVGADHVHVEHFVAAEIDTSADQAFVVELDTGEEFEVPAGRSILSVLDENGIEVFTSCEEGVCGSCVSGVLEGVPDHRDSCLSAADRAAGDQMALCVSRARTARLKIELY</sequence>
<dbReference type="InterPro" id="IPR036010">
    <property type="entry name" value="2Fe-2S_ferredoxin-like_sf"/>
</dbReference>
<evidence type="ECO:0000256" key="5">
    <source>
        <dbReference type="ARBA" id="ARBA00023002"/>
    </source>
</evidence>
<dbReference type="InterPro" id="IPR008333">
    <property type="entry name" value="Cbr1-like_FAD-bd_dom"/>
</dbReference>
<dbReference type="InterPro" id="IPR012675">
    <property type="entry name" value="Beta-grasp_dom_sf"/>
</dbReference>
<dbReference type="Gene3D" id="3.10.20.30">
    <property type="match status" value="1"/>
</dbReference>
<dbReference type="GO" id="GO:0046872">
    <property type="term" value="F:metal ion binding"/>
    <property type="evidence" value="ECO:0007669"/>
    <property type="project" value="UniProtKB-KW"/>
</dbReference>
<keyword evidence="7" id="KW-0411">Iron-sulfur</keyword>
<dbReference type="InterPro" id="IPR017938">
    <property type="entry name" value="Riboflavin_synthase-like_b-brl"/>
</dbReference>
<evidence type="ECO:0000256" key="3">
    <source>
        <dbReference type="ARBA" id="ARBA00022714"/>
    </source>
</evidence>
<dbReference type="InterPro" id="IPR001041">
    <property type="entry name" value="2Fe-2S_ferredoxin-type"/>
</dbReference>
<keyword evidence="3" id="KW-0001">2Fe-2S</keyword>
<dbReference type="PROSITE" id="PS00197">
    <property type="entry name" value="2FE2S_FER_1"/>
    <property type="match status" value="1"/>
</dbReference>
<keyword evidence="5" id="KW-0560">Oxidoreductase</keyword>
<dbReference type="RefSeq" id="WP_037053300.1">
    <property type="nucleotide sequence ID" value="NZ_BAAAUZ010000065.1"/>
</dbReference>
<dbReference type="GO" id="GO:0016491">
    <property type="term" value="F:oxidoreductase activity"/>
    <property type="evidence" value="ECO:0007669"/>
    <property type="project" value="UniProtKB-KW"/>
</dbReference>
<dbReference type="SUPFAM" id="SSF54292">
    <property type="entry name" value="2Fe-2S ferredoxin-like"/>
    <property type="match status" value="1"/>
</dbReference>
<evidence type="ECO:0000313" key="10">
    <source>
        <dbReference type="EMBL" id="GLL15664.1"/>
    </source>
</evidence>
<evidence type="ECO:0000313" key="11">
    <source>
        <dbReference type="Proteomes" id="UP001143463"/>
    </source>
</evidence>
<dbReference type="PANTHER" id="PTHR47354:SF1">
    <property type="entry name" value="CARNITINE MONOOXYGENASE REDUCTASE SUBUNIT"/>
    <property type="match status" value="1"/>
</dbReference>
<dbReference type="AlphaFoldDB" id="A0A9W6P0L8"/>
<dbReference type="Pfam" id="PF00111">
    <property type="entry name" value="Fer2"/>
    <property type="match status" value="1"/>
</dbReference>
<gene>
    <name evidence="10" type="primary">vanB</name>
    <name evidence="10" type="ORF">GCM10017577_68170</name>
</gene>
<keyword evidence="2" id="KW-0285">Flavoprotein</keyword>
<dbReference type="Gene3D" id="2.40.30.10">
    <property type="entry name" value="Translation factors"/>
    <property type="match status" value="1"/>
</dbReference>
<dbReference type="SUPFAM" id="SSF52343">
    <property type="entry name" value="Ferredoxin reductase-like, C-terminal NADP-linked domain"/>
    <property type="match status" value="1"/>
</dbReference>
<feature type="domain" description="2Fe-2S ferredoxin-type" evidence="8">
    <location>
        <begin position="234"/>
        <end position="319"/>
    </location>
</feature>
<evidence type="ECO:0000256" key="7">
    <source>
        <dbReference type="ARBA" id="ARBA00023014"/>
    </source>
</evidence>
<dbReference type="EMBL" id="BSFQ01000052">
    <property type="protein sequence ID" value="GLL15664.1"/>
    <property type="molecule type" value="Genomic_DNA"/>
</dbReference>
<keyword evidence="4" id="KW-0479">Metal-binding</keyword>
<protein>
    <submittedName>
        <fullName evidence="10">Vanillate O-demethylase</fullName>
    </submittedName>
</protein>
<comment type="cofactor">
    <cofactor evidence="1">
        <name>FAD</name>
        <dbReference type="ChEBI" id="CHEBI:57692"/>
    </cofactor>
</comment>
<feature type="domain" description="FAD-binding FR-type" evidence="9">
    <location>
        <begin position="2"/>
        <end position="103"/>
    </location>
</feature>
<proteinExistence type="predicted"/>
<dbReference type="InterPro" id="IPR017927">
    <property type="entry name" value="FAD-bd_FR_type"/>
</dbReference>
<evidence type="ECO:0000256" key="1">
    <source>
        <dbReference type="ARBA" id="ARBA00001974"/>
    </source>
</evidence>
<dbReference type="PANTHER" id="PTHR47354">
    <property type="entry name" value="NADH OXIDOREDUCTASE HCR"/>
    <property type="match status" value="1"/>
</dbReference>
<dbReference type="PROSITE" id="PS51085">
    <property type="entry name" value="2FE2S_FER_2"/>
    <property type="match status" value="1"/>
</dbReference>
<reference evidence="10" key="1">
    <citation type="journal article" date="2014" name="Int. J. Syst. Evol. Microbiol.">
        <title>Complete genome sequence of Corynebacterium casei LMG S-19264T (=DSM 44701T), isolated from a smear-ripened cheese.</title>
        <authorList>
            <consortium name="US DOE Joint Genome Institute (JGI-PGF)"/>
            <person name="Walter F."/>
            <person name="Albersmeier A."/>
            <person name="Kalinowski J."/>
            <person name="Ruckert C."/>
        </authorList>
    </citation>
    <scope>NUCLEOTIDE SEQUENCE</scope>
    <source>
        <strain evidence="10">VKM Ac-1069</strain>
    </source>
</reference>
<name>A0A9W6P0L8_9PSEU</name>
<evidence type="ECO:0000256" key="6">
    <source>
        <dbReference type="ARBA" id="ARBA00023004"/>
    </source>
</evidence>
<dbReference type="CDD" id="cd00207">
    <property type="entry name" value="fer2"/>
    <property type="match status" value="1"/>
</dbReference>
<organism evidence="10 11">
    <name type="scientific">Pseudonocardia halophobica</name>
    <dbReference type="NCBI Taxonomy" id="29401"/>
    <lineage>
        <taxon>Bacteria</taxon>
        <taxon>Bacillati</taxon>
        <taxon>Actinomycetota</taxon>
        <taxon>Actinomycetes</taxon>
        <taxon>Pseudonocardiales</taxon>
        <taxon>Pseudonocardiaceae</taxon>
        <taxon>Pseudonocardia</taxon>
    </lineage>
</organism>
<dbReference type="Proteomes" id="UP001143463">
    <property type="component" value="Unassembled WGS sequence"/>
</dbReference>
<evidence type="ECO:0000259" key="9">
    <source>
        <dbReference type="PROSITE" id="PS51384"/>
    </source>
</evidence>
<dbReference type="SUPFAM" id="SSF63380">
    <property type="entry name" value="Riboflavin synthase domain-like"/>
    <property type="match status" value="1"/>
</dbReference>
<keyword evidence="6" id="KW-0408">Iron</keyword>
<dbReference type="InterPro" id="IPR039261">
    <property type="entry name" value="FNR_nucleotide-bd"/>
</dbReference>